<sequence length="169" mass="19540">MELGNVCVGRALDSLFTGFHRATEFKLVKRQKIPLQGPITCTFAFNFRPRYSNTGTVRDLSRHTAKVVDLVRRAVPLALTPEDNPRRDELKKLQEKKEEIDMLAHKQVWRILWSGLGLAIMQVGLFFHLTFWELSWDVMEPIAFFITTTTGLVIGFAYFLFTSRDPTYQ</sequence>
<reference evidence="1 2" key="1">
    <citation type="journal article" date="2022" name="Plant J.">
        <title>Chromosome-level genome of Camellia lanceoleosa provides a valuable resource for understanding genome evolution and self-incompatibility.</title>
        <authorList>
            <person name="Gong W."/>
            <person name="Xiao S."/>
            <person name="Wang L."/>
            <person name="Liao Z."/>
            <person name="Chang Y."/>
            <person name="Mo W."/>
            <person name="Hu G."/>
            <person name="Li W."/>
            <person name="Zhao G."/>
            <person name="Zhu H."/>
            <person name="Hu X."/>
            <person name="Ji K."/>
            <person name="Xiang X."/>
            <person name="Song Q."/>
            <person name="Yuan D."/>
            <person name="Jin S."/>
            <person name="Zhang L."/>
        </authorList>
    </citation>
    <scope>NUCLEOTIDE SEQUENCE [LARGE SCALE GENOMIC DNA]</scope>
    <source>
        <strain evidence="1">SQ_2022a</strain>
    </source>
</reference>
<gene>
    <name evidence="1" type="ORF">LOK49_LG09G01486</name>
</gene>
<evidence type="ECO:0000313" key="1">
    <source>
        <dbReference type="EMBL" id="KAI8001969.1"/>
    </source>
</evidence>
<keyword evidence="2" id="KW-1185">Reference proteome</keyword>
<evidence type="ECO:0000313" key="2">
    <source>
        <dbReference type="Proteomes" id="UP001060215"/>
    </source>
</evidence>
<dbReference type="EMBL" id="CM045765">
    <property type="protein sequence ID" value="KAI8001969.1"/>
    <property type="molecule type" value="Genomic_DNA"/>
</dbReference>
<name>A0ACC0GM81_9ERIC</name>
<proteinExistence type="predicted"/>
<dbReference type="Proteomes" id="UP001060215">
    <property type="component" value="Chromosome 8"/>
</dbReference>
<comment type="caution">
    <text evidence="1">The sequence shown here is derived from an EMBL/GenBank/DDBJ whole genome shotgun (WGS) entry which is preliminary data.</text>
</comment>
<organism evidence="1 2">
    <name type="scientific">Camellia lanceoleosa</name>
    <dbReference type="NCBI Taxonomy" id="1840588"/>
    <lineage>
        <taxon>Eukaryota</taxon>
        <taxon>Viridiplantae</taxon>
        <taxon>Streptophyta</taxon>
        <taxon>Embryophyta</taxon>
        <taxon>Tracheophyta</taxon>
        <taxon>Spermatophyta</taxon>
        <taxon>Magnoliopsida</taxon>
        <taxon>eudicotyledons</taxon>
        <taxon>Gunneridae</taxon>
        <taxon>Pentapetalae</taxon>
        <taxon>asterids</taxon>
        <taxon>Ericales</taxon>
        <taxon>Theaceae</taxon>
        <taxon>Camellia</taxon>
    </lineage>
</organism>
<accession>A0ACC0GM81</accession>
<protein>
    <submittedName>
        <fullName evidence="1">Uncharacterized protein</fullName>
    </submittedName>
</protein>